<dbReference type="KEGG" id="sla:SERLADRAFT_462292"/>
<gene>
    <name evidence="2" type="ORF">SERLADRAFT_462292</name>
</gene>
<proteinExistence type="predicted"/>
<feature type="compositionally biased region" description="Polar residues" evidence="1">
    <location>
        <begin position="290"/>
        <end position="301"/>
    </location>
</feature>
<feature type="region of interest" description="Disordered" evidence="1">
    <location>
        <begin position="196"/>
        <end position="225"/>
    </location>
</feature>
<dbReference type="AlphaFoldDB" id="F8NN38"/>
<dbReference type="EMBL" id="GL945431">
    <property type="protein sequence ID" value="EGO27959.1"/>
    <property type="molecule type" value="Genomic_DNA"/>
</dbReference>
<organism>
    <name type="scientific">Serpula lacrymans var. lacrymans (strain S7.9)</name>
    <name type="common">Dry rot fungus</name>
    <dbReference type="NCBI Taxonomy" id="578457"/>
    <lineage>
        <taxon>Eukaryota</taxon>
        <taxon>Fungi</taxon>
        <taxon>Dikarya</taxon>
        <taxon>Basidiomycota</taxon>
        <taxon>Agaricomycotina</taxon>
        <taxon>Agaricomycetes</taxon>
        <taxon>Agaricomycetidae</taxon>
        <taxon>Boletales</taxon>
        <taxon>Coniophorineae</taxon>
        <taxon>Serpulaceae</taxon>
        <taxon>Serpula</taxon>
    </lineage>
</organism>
<dbReference type="GeneID" id="18818347"/>
<name>F8NN38_SERL9</name>
<accession>F8NN38</accession>
<evidence type="ECO:0000256" key="1">
    <source>
        <dbReference type="SAM" id="MobiDB-lite"/>
    </source>
</evidence>
<dbReference type="Proteomes" id="UP000008064">
    <property type="component" value="Unassembled WGS sequence"/>
</dbReference>
<dbReference type="HOGENOM" id="CLU_924902_0_0_1"/>
<dbReference type="OrthoDB" id="2692489at2759"/>
<dbReference type="RefSeq" id="XP_007316050.1">
    <property type="nucleotide sequence ID" value="XM_007315988.1"/>
</dbReference>
<reference evidence="2" key="1">
    <citation type="submission" date="2011-04" db="EMBL/GenBank/DDBJ databases">
        <title>Evolution of plant cell wall degrading machinery underlies the functional diversity of forest fungi.</title>
        <authorList>
            <consortium name="US DOE Joint Genome Institute (JGI-PGF)"/>
            <person name="Eastwood D.C."/>
            <person name="Floudas D."/>
            <person name="Binder M."/>
            <person name="Majcherczyk A."/>
            <person name="Schneider P."/>
            <person name="Aerts A."/>
            <person name="Asiegbu F.O."/>
            <person name="Baker S.E."/>
            <person name="Barry K."/>
            <person name="Bendiksby M."/>
            <person name="Blumentritt M."/>
            <person name="Coutinho P.M."/>
            <person name="Cullen D."/>
            <person name="Cullen D."/>
            <person name="Gathman A."/>
            <person name="Goodell B."/>
            <person name="Henrissat B."/>
            <person name="Ihrmark K."/>
            <person name="Kauserud H."/>
            <person name="Kohler A."/>
            <person name="LaButti K."/>
            <person name="Lapidus A."/>
            <person name="Lavin J.L."/>
            <person name="Lee Y.-H."/>
            <person name="Lindquist E."/>
            <person name="Lilly W."/>
            <person name="Lucas S."/>
            <person name="Morin E."/>
            <person name="Murat C."/>
            <person name="Oguiza J.A."/>
            <person name="Park J."/>
            <person name="Pisabarro A.G."/>
            <person name="Riley R."/>
            <person name="Rosling A."/>
            <person name="Salamov A."/>
            <person name="Schmidt O."/>
            <person name="Schmutz J."/>
            <person name="Skrede I."/>
            <person name="Stenlid J."/>
            <person name="Wiebenga A."/>
            <person name="Xie X."/>
            <person name="Kues U."/>
            <person name="Hibbett D.S."/>
            <person name="Hoffmeister D."/>
            <person name="Hogberg N."/>
            <person name="Martin F."/>
            <person name="Grigoriev I.V."/>
            <person name="Watkinson S.C."/>
        </authorList>
    </citation>
    <scope>NUCLEOTIDE SEQUENCE</scope>
    <source>
        <strain evidence="2">S7.9</strain>
    </source>
</reference>
<feature type="compositionally biased region" description="Low complexity" evidence="1">
    <location>
        <begin position="272"/>
        <end position="289"/>
    </location>
</feature>
<evidence type="ECO:0000313" key="2">
    <source>
        <dbReference type="EMBL" id="EGO27959.1"/>
    </source>
</evidence>
<protein>
    <submittedName>
        <fullName evidence="2">Uncharacterized protein</fullName>
    </submittedName>
</protein>
<sequence>MPSEPHRTIFIPADLGTAADFNSTAEFLRYEVEGSHTLLEKGEYWLSLSLSSLRSIQEQSRNSGLNFDDYVNRAKSHYDNLDKLRQDLEERRQSSNLFKWFFIHYDTRKFVKAGRRFYKQNRRTSEELKRRLLSSENLNTKLKDKQLSCTLPPRQGISGIAVEVPPTPDPQTIALIDDTANCLGCFSPSSPDHLGALPEEPGLDSQADSRMNENPEVSCCHESSGVPRSLSERQKILSIVHGLGAENAQADDKSRGDVHIHVHAALHNPTFNVGGSSNSGSVTQSVTQSPNSIQESCRISP</sequence>
<feature type="region of interest" description="Disordered" evidence="1">
    <location>
        <begin position="269"/>
        <end position="301"/>
    </location>
</feature>